<dbReference type="InterPro" id="IPR019162">
    <property type="entry name" value="FancL_WD-rpt_cont_dom"/>
</dbReference>
<dbReference type="Proteomes" id="UP000018888">
    <property type="component" value="Unassembled WGS sequence"/>
</dbReference>
<reference evidence="2 3" key="2">
    <citation type="journal article" date="2018" name="New Phytol.">
        <title>High intraspecific genome diversity in the model arbuscular mycorrhizal symbiont Rhizophagus irregularis.</title>
        <authorList>
            <person name="Chen E.C.H."/>
            <person name="Morin E."/>
            <person name="Beaudet D."/>
            <person name="Noel J."/>
            <person name="Yildirir G."/>
            <person name="Ndikumana S."/>
            <person name="Charron P."/>
            <person name="St-Onge C."/>
            <person name="Giorgi J."/>
            <person name="Kruger M."/>
            <person name="Marton T."/>
            <person name="Ropars J."/>
            <person name="Grigoriev I.V."/>
            <person name="Hainaut M."/>
            <person name="Henrissat B."/>
            <person name="Roux C."/>
            <person name="Martin F."/>
            <person name="Corradi N."/>
        </authorList>
    </citation>
    <scope>NUCLEOTIDE SEQUENCE [LARGE SCALE GENOMIC DNA]</scope>
    <source>
        <strain evidence="2 3">DAOM 197198</strain>
    </source>
</reference>
<dbReference type="Pfam" id="PF09765">
    <property type="entry name" value="FANCL_d1"/>
    <property type="match status" value="1"/>
</dbReference>
<evidence type="ECO:0000259" key="1">
    <source>
        <dbReference type="Pfam" id="PF09765"/>
    </source>
</evidence>
<gene>
    <name evidence="2" type="ORF">GLOIN_2v1532647</name>
</gene>
<feature type="domain" description="Fanconi anemia complex subunit FancL WD-repeat containing" evidence="1">
    <location>
        <begin position="4"/>
        <end position="74"/>
    </location>
</feature>
<evidence type="ECO:0000313" key="3">
    <source>
        <dbReference type="Proteomes" id="UP000018888"/>
    </source>
</evidence>
<sequence length="78" mass="8787">METQIFPLLALADVDGLSYRGFITIKGQELPFEIQLENVKTLKNAKLHGSPELKRLLFGHEKALKQSFYISSALNNVL</sequence>
<evidence type="ECO:0000313" key="2">
    <source>
        <dbReference type="EMBL" id="POG78855.1"/>
    </source>
</evidence>
<comment type="caution">
    <text evidence="2">The sequence shown here is derived from an EMBL/GenBank/DDBJ whole genome shotgun (WGS) entry which is preliminary data.</text>
</comment>
<dbReference type="VEuPathDB" id="FungiDB:RhiirFUN_020731"/>
<name>A0A2P4QML7_RHIID</name>
<organism evidence="2 3">
    <name type="scientific">Rhizophagus irregularis (strain DAOM 181602 / DAOM 197198 / MUCL 43194)</name>
    <name type="common">Arbuscular mycorrhizal fungus</name>
    <name type="synonym">Glomus intraradices</name>
    <dbReference type="NCBI Taxonomy" id="747089"/>
    <lineage>
        <taxon>Eukaryota</taxon>
        <taxon>Fungi</taxon>
        <taxon>Fungi incertae sedis</taxon>
        <taxon>Mucoromycota</taxon>
        <taxon>Glomeromycotina</taxon>
        <taxon>Glomeromycetes</taxon>
        <taxon>Glomerales</taxon>
        <taxon>Glomeraceae</taxon>
        <taxon>Rhizophagus</taxon>
    </lineage>
</organism>
<dbReference type="EMBL" id="AUPC02000029">
    <property type="protein sequence ID" value="POG78855.1"/>
    <property type="molecule type" value="Genomic_DNA"/>
</dbReference>
<dbReference type="AlphaFoldDB" id="A0A2P4QML7"/>
<accession>A0A2P4QML7</accession>
<protein>
    <recommendedName>
        <fullName evidence="1">Fanconi anemia complex subunit FancL WD-repeat containing domain-containing protein</fullName>
    </recommendedName>
</protein>
<keyword evidence="3" id="KW-1185">Reference proteome</keyword>
<feature type="non-terminal residue" evidence="2">
    <location>
        <position position="78"/>
    </location>
</feature>
<proteinExistence type="predicted"/>
<dbReference type="CDD" id="cd23786">
    <property type="entry name" value="ELF_FANCL"/>
    <property type="match status" value="1"/>
</dbReference>
<reference evidence="2 3" key="1">
    <citation type="journal article" date="2013" name="Proc. Natl. Acad. Sci. U.S.A.">
        <title>Genome of an arbuscular mycorrhizal fungus provides insight into the oldest plant symbiosis.</title>
        <authorList>
            <person name="Tisserant E."/>
            <person name="Malbreil M."/>
            <person name="Kuo A."/>
            <person name="Kohler A."/>
            <person name="Symeonidi A."/>
            <person name="Balestrini R."/>
            <person name="Charron P."/>
            <person name="Duensing N."/>
            <person name="Frei Dit Frey N."/>
            <person name="Gianinazzi-Pearson V."/>
            <person name="Gilbert L.B."/>
            <person name="Handa Y."/>
            <person name="Herr J.R."/>
            <person name="Hijri M."/>
            <person name="Koul R."/>
            <person name="Kawaguchi M."/>
            <person name="Krajinski F."/>
            <person name="Lammers P.J."/>
            <person name="Masclaux F.G."/>
            <person name="Murat C."/>
            <person name="Morin E."/>
            <person name="Ndikumana S."/>
            <person name="Pagni M."/>
            <person name="Petitpierre D."/>
            <person name="Requena N."/>
            <person name="Rosikiewicz P."/>
            <person name="Riley R."/>
            <person name="Saito K."/>
            <person name="San Clemente H."/>
            <person name="Shapiro H."/>
            <person name="van Tuinen D."/>
            <person name="Becard G."/>
            <person name="Bonfante P."/>
            <person name="Paszkowski U."/>
            <person name="Shachar-Hill Y.Y."/>
            <person name="Tuskan G.A."/>
            <person name="Young P.W."/>
            <person name="Sanders I.R."/>
            <person name="Henrissat B."/>
            <person name="Rensing S.A."/>
            <person name="Grigoriev I.V."/>
            <person name="Corradi N."/>
            <person name="Roux C."/>
            <person name="Martin F."/>
        </authorList>
    </citation>
    <scope>NUCLEOTIDE SEQUENCE [LARGE SCALE GENOMIC DNA]</scope>
    <source>
        <strain evidence="2 3">DAOM 197198</strain>
    </source>
</reference>